<accession>A0A2J8WP05</accession>
<name>A0A2J8WP05_PONAB</name>
<dbReference type="AlphaFoldDB" id="A0A2J8WP05"/>
<protein>
    <submittedName>
        <fullName evidence="1">IARS isoform 2</fullName>
    </submittedName>
</protein>
<proteinExistence type="predicted"/>
<reference evidence="1" key="1">
    <citation type="submission" date="2017-12" db="EMBL/GenBank/DDBJ databases">
        <title>High-resolution comparative analysis of great ape genomes.</title>
        <authorList>
            <person name="Pollen A."/>
            <person name="Hastie A."/>
            <person name="Hormozdiari F."/>
            <person name="Dougherty M."/>
            <person name="Liu R."/>
            <person name="Chaisson M."/>
            <person name="Hoppe E."/>
            <person name="Hill C."/>
            <person name="Pang A."/>
            <person name="Hillier L."/>
            <person name="Baker C."/>
            <person name="Armstrong J."/>
            <person name="Shendure J."/>
            <person name="Paten B."/>
            <person name="Wilson R."/>
            <person name="Chao H."/>
            <person name="Schneider V."/>
            <person name="Ventura M."/>
            <person name="Kronenberg Z."/>
            <person name="Murali S."/>
            <person name="Gordon D."/>
            <person name="Cantsilieris S."/>
            <person name="Munson K."/>
            <person name="Nelson B."/>
            <person name="Raja A."/>
            <person name="Underwood J."/>
            <person name="Diekhans M."/>
            <person name="Fiddes I."/>
            <person name="Haussler D."/>
            <person name="Eichler E."/>
        </authorList>
    </citation>
    <scope>NUCLEOTIDE SEQUENCE [LARGE SCALE GENOMIC DNA]</scope>
    <source>
        <strain evidence="1">Susie</strain>
    </source>
</reference>
<dbReference type="GO" id="GO:0004822">
    <property type="term" value="F:isoleucine-tRNA ligase activity"/>
    <property type="evidence" value="ECO:0007669"/>
    <property type="project" value="InterPro"/>
</dbReference>
<dbReference type="PANTHER" id="PTHR42780:SF1">
    <property type="entry name" value="ISOLEUCINE--TRNA LIGASE, CYTOPLASMIC"/>
    <property type="match status" value="1"/>
</dbReference>
<dbReference type="EMBL" id="NDHI03003383">
    <property type="protein sequence ID" value="PNJ71514.1"/>
    <property type="molecule type" value="Genomic_DNA"/>
</dbReference>
<dbReference type="GO" id="GO:0006428">
    <property type="term" value="P:isoleucyl-tRNA aminoacylation"/>
    <property type="evidence" value="ECO:0007669"/>
    <property type="project" value="TreeGrafter"/>
</dbReference>
<evidence type="ECO:0000313" key="1">
    <source>
        <dbReference type="EMBL" id="PNJ71514.1"/>
    </source>
</evidence>
<sequence length="174" mass="19464">MYTFDQSTGGTAQFEAHSDAQALVLLDVTPDQSMVDEGMAREVINRIQKLRKKCNLVPTDEITVYYKAKSEGTYLNNVIESHTEFIFATIKAPLKPYPVSPSDKVLIQEKTQLKGSELEITLTRGSSLPGPACAYVNLNICANGSEQGEMQWIMPVIYCFWKPRWSIAPGKSKR</sequence>
<dbReference type="PANTHER" id="PTHR42780">
    <property type="entry name" value="SOLEUCYL-TRNA SYNTHETASE"/>
    <property type="match status" value="1"/>
</dbReference>
<dbReference type="InterPro" id="IPR023586">
    <property type="entry name" value="Ile-tRNA-ligase_type2"/>
</dbReference>
<comment type="caution">
    <text evidence="1">The sequence shown here is derived from an EMBL/GenBank/DDBJ whole genome shotgun (WGS) entry which is preliminary data.</text>
</comment>
<dbReference type="Pfam" id="PF19302">
    <property type="entry name" value="DUF5915"/>
    <property type="match status" value="1"/>
</dbReference>
<organism evidence="1">
    <name type="scientific">Pongo abelii</name>
    <name type="common">Sumatran orangutan</name>
    <name type="synonym">Pongo pygmaeus abelii</name>
    <dbReference type="NCBI Taxonomy" id="9601"/>
    <lineage>
        <taxon>Eukaryota</taxon>
        <taxon>Metazoa</taxon>
        <taxon>Chordata</taxon>
        <taxon>Craniata</taxon>
        <taxon>Vertebrata</taxon>
        <taxon>Euteleostomi</taxon>
        <taxon>Mammalia</taxon>
        <taxon>Eutheria</taxon>
        <taxon>Euarchontoglires</taxon>
        <taxon>Primates</taxon>
        <taxon>Haplorrhini</taxon>
        <taxon>Catarrhini</taxon>
        <taxon>Hominidae</taxon>
        <taxon>Pongo</taxon>
    </lineage>
</organism>
<gene>
    <name evidence="1" type="ORF">CR201_G0009013</name>
</gene>